<sequence>MRPVTGMRIGTAAALVVTLSATATAATGLTGPAAATGAPAGVRTLAGDPIPDEWKNRTSLRILPGRPRQNNDVRLFAHCPEAANHVIIGSTAFNLKGSTRLYREVGESLSDRGLARRSVSISYFALPGPHQVLMKCVVVTMNQKTRIRKIKVISRYAVPLLVRRFRMAQFFD</sequence>
<dbReference type="Proteomes" id="UP001500630">
    <property type="component" value="Unassembled WGS sequence"/>
</dbReference>
<protein>
    <submittedName>
        <fullName evidence="2">Uncharacterized protein</fullName>
    </submittedName>
</protein>
<feature type="chain" id="PRO_5047319078" evidence="1">
    <location>
        <begin position="26"/>
        <end position="172"/>
    </location>
</feature>
<evidence type="ECO:0000313" key="3">
    <source>
        <dbReference type="Proteomes" id="UP001500630"/>
    </source>
</evidence>
<reference evidence="3" key="1">
    <citation type="journal article" date="2019" name="Int. J. Syst. Evol. Microbiol.">
        <title>The Global Catalogue of Microorganisms (GCM) 10K type strain sequencing project: providing services to taxonomists for standard genome sequencing and annotation.</title>
        <authorList>
            <consortium name="The Broad Institute Genomics Platform"/>
            <consortium name="The Broad Institute Genome Sequencing Center for Infectious Disease"/>
            <person name="Wu L."/>
            <person name="Ma J."/>
        </authorList>
    </citation>
    <scope>NUCLEOTIDE SEQUENCE [LARGE SCALE GENOMIC DNA]</scope>
    <source>
        <strain evidence="3">JCM 17326</strain>
    </source>
</reference>
<feature type="signal peptide" evidence="1">
    <location>
        <begin position="1"/>
        <end position="25"/>
    </location>
</feature>
<keyword evidence="3" id="KW-1185">Reference proteome</keyword>
<proteinExistence type="predicted"/>
<evidence type="ECO:0000313" key="2">
    <source>
        <dbReference type="EMBL" id="GAA3583123.1"/>
    </source>
</evidence>
<comment type="caution">
    <text evidence="2">The sequence shown here is derived from an EMBL/GenBank/DDBJ whole genome shotgun (WGS) entry which is preliminary data.</text>
</comment>
<keyword evidence="1" id="KW-0732">Signal</keyword>
<gene>
    <name evidence="2" type="ORF">GCM10022419_076090</name>
</gene>
<evidence type="ECO:0000256" key="1">
    <source>
        <dbReference type="SAM" id="SignalP"/>
    </source>
</evidence>
<name>A0ABP6YID9_9ACTN</name>
<dbReference type="EMBL" id="BAABDQ010000020">
    <property type="protein sequence ID" value="GAA3583123.1"/>
    <property type="molecule type" value="Genomic_DNA"/>
</dbReference>
<accession>A0ABP6YID9</accession>
<organism evidence="2 3">
    <name type="scientific">Nonomuraea rosea</name>
    <dbReference type="NCBI Taxonomy" id="638574"/>
    <lineage>
        <taxon>Bacteria</taxon>
        <taxon>Bacillati</taxon>
        <taxon>Actinomycetota</taxon>
        <taxon>Actinomycetes</taxon>
        <taxon>Streptosporangiales</taxon>
        <taxon>Streptosporangiaceae</taxon>
        <taxon>Nonomuraea</taxon>
    </lineage>
</organism>